<proteinExistence type="predicted"/>
<reference evidence="1" key="1">
    <citation type="submission" date="2022-02" db="EMBL/GenBank/DDBJ databases">
        <title>Plant Genome Project.</title>
        <authorList>
            <person name="Zhang R.-G."/>
        </authorList>
    </citation>
    <scope>NUCLEOTIDE SEQUENCE</scope>
    <source>
        <strain evidence="1">AT1</strain>
    </source>
</reference>
<keyword evidence="2" id="KW-1185">Reference proteome</keyword>
<comment type="caution">
    <text evidence="1">The sequence shown here is derived from an EMBL/GenBank/DDBJ whole genome shotgun (WGS) entry which is preliminary data.</text>
</comment>
<gene>
    <name evidence="1" type="ORF">RHMOL_Rhmol09G0027000</name>
</gene>
<organism evidence="1 2">
    <name type="scientific">Rhododendron molle</name>
    <name type="common">Chinese azalea</name>
    <name type="synonym">Azalea mollis</name>
    <dbReference type="NCBI Taxonomy" id="49168"/>
    <lineage>
        <taxon>Eukaryota</taxon>
        <taxon>Viridiplantae</taxon>
        <taxon>Streptophyta</taxon>
        <taxon>Embryophyta</taxon>
        <taxon>Tracheophyta</taxon>
        <taxon>Spermatophyta</taxon>
        <taxon>Magnoliopsida</taxon>
        <taxon>eudicotyledons</taxon>
        <taxon>Gunneridae</taxon>
        <taxon>Pentapetalae</taxon>
        <taxon>asterids</taxon>
        <taxon>Ericales</taxon>
        <taxon>Ericaceae</taxon>
        <taxon>Ericoideae</taxon>
        <taxon>Rhodoreae</taxon>
        <taxon>Rhododendron</taxon>
    </lineage>
</organism>
<dbReference type="EMBL" id="CM046396">
    <property type="protein sequence ID" value="KAI8537488.1"/>
    <property type="molecule type" value="Genomic_DNA"/>
</dbReference>
<name>A0ACC0MAQ3_RHOML</name>
<dbReference type="Proteomes" id="UP001062846">
    <property type="component" value="Chromosome 9"/>
</dbReference>
<evidence type="ECO:0000313" key="2">
    <source>
        <dbReference type="Proteomes" id="UP001062846"/>
    </source>
</evidence>
<evidence type="ECO:0000313" key="1">
    <source>
        <dbReference type="EMBL" id="KAI8537488.1"/>
    </source>
</evidence>
<accession>A0ACC0MAQ3</accession>
<protein>
    <submittedName>
        <fullName evidence="1">Uncharacterized protein</fullName>
    </submittedName>
</protein>
<sequence>MLRLLCKSKPTSLSSYSPHYTCSTTQHSSTHLSVPQITPNSFTPSGFPVNSPNPLKTSTGFRFFHQYGRKSQFYTYENPVNRVFLPGCSLNWRNVGNWKGNGVGFMRVRSLVGGVTRGFCSESDREVMSYDVVIVGAGPAGLSAAIRLKQLCREKDVDLSVCVVEKGAEVGLVQLAVWISLRNPEVCVARTITGMDGQQKKDIFECVYFPGGILEYQIGLWGNLIFTERLCQEFHPNKAALYGNALGLEWKVLRPKVKCQRDKDCAVDVEMIVGDVEKDCTHILSGNVFEPRALHELLPQWKQEGAPIDVPVSSDKFWFLTKDRAISFPSPFDNKGNYVISLSQLVRWLGEKAEELGVEVYPGFAASEILYDADDKVIGIATNDMGIAKDGSRRDNFQRGVELKGKSNYFLYMRVEAIGMLNGRNGFKSHTCASNYMHSPGRLTLLGEGCRGSLSEKMIKRYNLREKVQGQHQTYALGIKEVWEVDASKHEPGFVLHTLGWPLDNKTYGGSFLYHMKDRQVSIGLVVALNYHNPFLNPYEEFQELIAYEDSEDTCRVKVVRIICDVAPCVGFCQIGYSRIKSAALICQVLYCQQMGMTGATKLKHHPAINRLLEGGTVLQYGARTLNEGGFQSIPYPVFPGGAIIGCSAGFLNVPKIKGTHTAMKSGMLAAEAAFDVLHEGLNMDAYWNNLKNSWIWEELYRARNYRPAFEYGLFPGLALSGLERYIFKGRFPVTLKHGKPDHEATDVRS</sequence>